<dbReference type="PROSITE" id="PS51725">
    <property type="entry name" value="ABM"/>
    <property type="match status" value="1"/>
</dbReference>
<dbReference type="EMBL" id="FLUM01000001">
    <property type="protein sequence ID" value="SBV93473.1"/>
    <property type="molecule type" value="Genomic_DNA"/>
</dbReference>
<feature type="domain" description="ABM" evidence="1">
    <location>
        <begin position="4"/>
        <end position="96"/>
    </location>
</feature>
<sequence>MMELKIVAVIVVKAAYKEELEKVFHTVVDETRKEAGNVSYDLHQDCKDPLKYTILEVWKSQAAIDEHNASAHFKAFAAAIEGKVDSLTVDVIKKIY</sequence>
<evidence type="ECO:0000259" key="1">
    <source>
        <dbReference type="PROSITE" id="PS51725"/>
    </source>
</evidence>
<dbReference type="PANTHER" id="PTHR33336:SF3">
    <property type="entry name" value="ABM DOMAIN-CONTAINING PROTEIN"/>
    <property type="match status" value="1"/>
</dbReference>
<dbReference type="GO" id="GO:0016491">
    <property type="term" value="F:oxidoreductase activity"/>
    <property type="evidence" value="ECO:0007669"/>
    <property type="project" value="TreeGrafter"/>
</dbReference>
<dbReference type="InterPro" id="IPR011008">
    <property type="entry name" value="Dimeric_a/b-barrel"/>
</dbReference>
<dbReference type="Gene3D" id="3.30.70.100">
    <property type="match status" value="1"/>
</dbReference>
<accession>A0A212J1W5</accession>
<reference evidence="2" key="1">
    <citation type="submission" date="2016-04" db="EMBL/GenBank/DDBJ databases">
        <authorList>
            <person name="Evans L.H."/>
            <person name="Alamgir A."/>
            <person name="Owens N."/>
            <person name="Weber N.D."/>
            <person name="Virtaneva K."/>
            <person name="Barbian K."/>
            <person name="Babar A."/>
            <person name="Rosenke K."/>
        </authorList>
    </citation>
    <scope>NUCLEOTIDE SEQUENCE</scope>
    <source>
        <strain evidence="2">86-1</strain>
    </source>
</reference>
<protein>
    <recommendedName>
        <fullName evidence="1">ABM domain-containing protein</fullName>
    </recommendedName>
</protein>
<proteinExistence type="predicted"/>
<dbReference type="AlphaFoldDB" id="A0A212J1W5"/>
<dbReference type="GO" id="GO:0005829">
    <property type="term" value="C:cytosol"/>
    <property type="evidence" value="ECO:0007669"/>
    <property type="project" value="TreeGrafter"/>
</dbReference>
<organism evidence="2">
    <name type="scientific">uncultured Dysgonomonas sp</name>
    <dbReference type="NCBI Taxonomy" id="206096"/>
    <lineage>
        <taxon>Bacteria</taxon>
        <taxon>Pseudomonadati</taxon>
        <taxon>Bacteroidota</taxon>
        <taxon>Bacteroidia</taxon>
        <taxon>Bacteroidales</taxon>
        <taxon>Dysgonomonadaceae</taxon>
        <taxon>Dysgonomonas</taxon>
        <taxon>environmental samples</taxon>
    </lineage>
</organism>
<name>A0A212J1W5_9BACT</name>
<dbReference type="Pfam" id="PF03992">
    <property type="entry name" value="ABM"/>
    <property type="match status" value="1"/>
</dbReference>
<evidence type="ECO:0000313" key="2">
    <source>
        <dbReference type="EMBL" id="SBV93473.1"/>
    </source>
</evidence>
<dbReference type="PANTHER" id="PTHR33336">
    <property type="entry name" value="QUINOL MONOOXYGENASE YGIN-RELATED"/>
    <property type="match status" value="1"/>
</dbReference>
<dbReference type="InterPro" id="IPR050744">
    <property type="entry name" value="AI-2_Isomerase_LsrG"/>
</dbReference>
<dbReference type="RefSeq" id="WP_296938765.1">
    <property type="nucleotide sequence ID" value="NZ_LT599032.1"/>
</dbReference>
<gene>
    <name evidence="2" type="ORF">KL86DYS1_10876</name>
</gene>
<dbReference type="InterPro" id="IPR007138">
    <property type="entry name" value="ABM_dom"/>
</dbReference>
<dbReference type="SUPFAM" id="SSF54909">
    <property type="entry name" value="Dimeric alpha+beta barrel"/>
    <property type="match status" value="1"/>
</dbReference>